<evidence type="ECO:0000313" key="6">
    <source>
        <dbReference type="Proteomes" id="UP001596101"/>
    </source>
</evidence>
<evidence type="ECO:0000256" key="2">
    <source>
        <dbReference type="ARBA" id="ARBA00034247"/>
    </source>
</evidence>
<dbReference type="Gene3D" id="3.30.70.270">
    <property type="match status" value="1"/>
</dbReference>
<keyword evidence="3" id="KW-0472">Membrane</keyword>
<proteinExistence type="predicted"/>
<keyword evidence="6" id="KW-1185">Reference proteome</keyword>
<feature type="transmembrane region" description="Helical" evidence="3">
    <location>
        <begin position="173"/>
        <end position="194"/>
    </location>
</feature>
<dbReference type="InterPro" id="IPR043128">
    <property type="entry name" value="Rev_trsase/Diguanyl_cyclase"/>
</dbReference>
<dbReference type="SMART" id="SM00267">
    <property type="entry name" value="GGDEF"/>
    <property type="match status" value="1"/>
</dbReference>
<evidence type="ECO:0000313" key="5">
    <source>
        <dbReference type="EMBL" id="MFC5477447.1"/>
    </source>
</evidence>
<accession>A0ABW0MJZ7</accession>
<evidence type="ECO:0000256" key="1">
    <source>
        <dbReference type="ARBA" id="ARBA00012528"/>
    </source>
</evidence>
<feature type="transmembrane region" description="Helical" evidence="3">
    <location>
        <begin position="70"/>
        <end position="87"/>
    </location>
</feature>
<dbReference type="InterPro" id="IPR000160">
    <property type="entry name" value="GGDEF_dom"/>
</dbReference>
<protein>
    <recommendedName>
        <fullName evidence="1">diguanylate cyclase</fullName>
        <ecNumber evidence="1">2.7.7.65</ecNumber>
    </recommendedName>
</protein>
<comment type="caution">
    <text evidence="5">The sequence shown here is derived from an EMBL/GenBank/DDBJ whole genome shotgun (WGS) entry which is preliminary data.</text>
</comment>
<feature type="transmembrane region" description="Helical" evidence="3">
    <location>
        <begin position="94"/>
        <end position="114"/>
    </location>
</feature>
<feature type="transmembrane region" description="Helical" evidence="3">
    <location>
        <begin position="41"/>
        <end position="64"/>
    </location>
</feature>
<sequence length="384" mass="41661">MKTTAPTLSDLSGVWSCLDFGAPELRDYATPVITRETRRGVALLSLVALMFLALAAVISAVFALGTSYTYTYGVLSALALHIYLSSAKVEQLRALYLLAMLLLVVCGSSLVLLAQRSGHLHAMLLLSVAVLIMLVPVVPWGLREAALTTGAIYLMFTASTYLSRFRFAALDLWVLQCLMLVAAVISLALVARALGLRKHDLAMRFQLERAQRELTELVNRDHLTGAWNRRHIERDFDRVVAHHHEKESACWFGLFDIDRFKSINDTFGHGSGDEVLRAVHAAFGELPGDVEYLARLGGDEFALLMCGLDVPARVEAALASIAGKMAVPLPGGVTPTVSLGLVRLAPGDMLNFDGAYKLADELLYEAKHAGGNTVRTNIEGKAAA</sequence>
<dbReference type="PANTHER" id="PTHR45138:SF9">
    <property type="entry name" value="DIGUANYLATE CYCLASE DGCM-RELATED"/>
    <property type="match status" value="1"/>
</dbReference>
<feature type="transmembrane region" description="Helical" evidence="3">
    <location>
        <begin position="120"/>
        <end position="138"/>
    </location>
</feature>
<dbReference type="Pfam" id="PF00990">
    <property type="entry name" value="GGDEF"/>
    <property type="match status" value="1"/>
</dbReference>
<feature type="transmembrane region" description="Helical" evidence="3">
    <location>
        <begin position="145"/>
        <end position="167"/>
    </location>
</feature>
<dbReference type="CDD" id="cd01949">
    <property type="entry name" value="GGDEF"/>
    <property type="match status" value="1"/>
</dbReference>
<evidence type="ECO:0000256" key="3">
    <source>
        <dbReference type="SAM" id="Phobius"/>
    </source>
</evidence>
<dbReference type="PANTHER" id="PTHR45138">
    <property type="entry name" value="REGULATORY COMPONENTS OF SENSORY TRANSDUCTION SYSTEM"/>
    <property type="match status" value="1"/>
</dbReference>
<dbReference type="EMBL" id="JBHSMR010000008">
    <property type="protein sequence ID" value="MFC5477447.1"/>
    <property type="molecule type" value="Genomic_DNA"/>
</dbReference>
<feature type="domain" description="GGDEF" evidence="4">
    <location>
        <begin position="248"/>
        <end position="379"/>
    </location>
</feature>
<gene>
    <name evidence="5" type="ORF">ACFPQ5_04560</name>
</gene>
<dbReference type="InterPro" id="IPR029787">
    <property type="entry name" value="Nucleotide_cyclase"/>
</dbReference>
<dbReference type="Proteomes" id="UP001596101">
    <property type="component" value="Unassembled WGS sequence"/>
</dbReference>
<organism evidence="5 6">
    <name type="scientific">Massilia suwonensis</name>
    <dbReference type="NCBI Taxonomy" id="648895"/>
    <lineage>
        <taxon>Bacteria</taxon>
        <taxon>Pseudomonadati</taxon>
        <taxon>Pseudomonadota</taxon>
        <taxon>Betaproteobacteria</taxon>
        <taxon>Burkholderiales</taxon>
        <taxon>Oxalobacteraceae</taxon>
        <taxon>Telluria group</taxon>
        <taxon>Massilia</taxon>
    </lineage>
</organism>
<dbReference type="SUPFAM" id="SSF55073">
    <property type="entry name" value="Nucleotide cyclase"/>
    <property type="match status" value="1"/>
</dbReference>
<dbReference type="InterPro" id="IPR050469">
    <property type="entry name" value="Diguanylate_Cyclase"/>
</dbReference>
<name>A0ABW0MJZ7_9BURK</name>
<keyword evidence="3" id="KW-0812">Transmembrane</keyword>
<dbReference type="NCBIfam" id="TIGR00254">
    <property type="entry name" value="GGDEF"/>
    <property type="match status" value="1"/>
</dbReference>
<comment type="catalytic activity">
    <reaction evidence="2">
        <text>2 GTP = 3',3'-c-di-GMP + 2 diphosphate</text>
        <dbReference type="Rhea" id="RHEA:24898"/>
        <dbReference type="ChEBI" id="CHEBI:33019"/>
        <dbReference type="ChEBI" id="CHEBI:37565"/>
        <dbReference type="ChEBI" id="CHEBI:58805"/>
        <dbReference type="EC" id="2.7.7.65"/>
    </reaction>
</comment>
<dbReference type="EC" id="2.7.7.65" evidence="1"/>
<reference evidence="6" key="1">
    <citation type="journal article" date="2019" name="Int. J. Syst. Evol. Microbiol.">
        <title>The Global Catalogue of Microorganisms (GCM) 10K type strain sequencing project: providing services to taxonomists for standard genome sequencing and annotation.</title>
        <authorList>
            <consortium name="The Broad Institute Genomics Platform"/>
            <consortium name="The Broad Institute Genome Sequencing Center for Infectious Disease"/>
            <person name="Wu L."/>
            <person name="Ma J."/>
        </authorList>
    </citation>
    <scope>NUCLEOTIDE SEQUENCE [LARGE SCALE GENOMIC DNA]</scope>
    <source>
        <strain evidence="6">CCUG 43111</strain>
    </source>
</reference>
<keyword evidence="3" id="KW-1133">Transmembrane helix</keyword>
<evidence type="ECO:0000259" key="4">
    <source>
        <dbReference type="PROSITE" id="PS50887"/>
    </source>
</evidence>
<dbReference type="RefSeq" id="WP_379752090.1">
    <property type="nucleotide sequence ID" value="NZ_JBHSMR010000008.1"/>
</dbReference>
<dbReference type="PROSITE" id="PS50887">
    <property type="entry name" value="GGDEF"/>
    <property type="match status" value="1"/>
</dbReference>